<dbReference type="Proteomes" id="UP000250266">
    <property type="component" value="Unassembled WGS sequence"/>
</dbReference>
<keyword evidence="6" id="KW-0378">Hydrolase</keyword>
<evidence type="ECO:0000256" key="2">
    <source>
        <dbReference type="ARBA" id="ARBA00010489"/>
    </source>
</evidence>
<name>A0A8E2JI42_9PEZI</name>
<evidence type="ECO:0000256" key="6">
    <source>
        <dbReference type="ARBA" id="ARBA00022801"/>
    </source>
</evidence>
<evidence type="ECO:0000259" key="11">
    <source>
        <dbReference type="SMART" id="SM00479"/>
    </source>
</evidence>
<dbReference type="AlphaFoldDB" id="A0A8E2JI42"/>
<dbReference type="InterPro" id="IPR047021">
    <property type="entry name" value="REXO1/3/4-like"/>
</dbReference>
<evidence type="ECO:0000256" key="7">
    <source>
        <dbReference type="ARBA" id="ARBA00022839"/>
    </source>
</evidence>
<dbReference type="GO" id="GO:0005634">
    <property type="term" value="C:nucleus"/>
    <property type="evidence" value="ECO:0007669"/>
    <property type="project" value="UniProtKB-SubCell"/>
</dbReference>
<dbReference type="CDD" id="cd06144">
    <property type="entry name" value="REX4_like"/>
    <property type="match status" value="1"/>
</dbReference>
<evidence type="ECO:0000256" key="9">
    <source>
        <dbReference type="ARBA" id="ARBA00025599"/>
    </source>
</evidence>
<feature type="compositionally biased region" description="Polar residues" evidence="10">
    <location>
        <begin position="67"/>
        <end position="95"/>
    </location>
</feature>
<keyword evidence="7 12" id="KW-0269">Exonuclease</keyword>
<comment type="subcellular location">
    <subcellularLocation>
        <location evidence="1">Nucleus</location>
    </subcellularLocation>
</comment>
<dbReference type="InterPro" id="IPR036397">
    <property type="entry name" value="RNaseH_sf"/>
</dbReference>
<evidence type="ECO:0000256" key="8">
    <source>
        <dbReference type="ARBA" id="ARBA00023242"/>
    </source>
</evidence>
<evidence type="ECO:0000256" key="3">
    <source>
        <dbReference type="ARBA" id="ARBA00016937"/>
    </source>
</evidence>
<dbReference type="PANTHER" id="PTHR12801">
    <property type="entry name" value="RNA EXONUCLEASE REXO1 / RECO3 FAMILY MEMBER-RELATED"/>
    <property type="match status" value="1"/>
</dbReference>
<gene>
    <name evidence="12" type="ORF">K432DRAFT_379530</name>
</gene>
<dbReference type="GO" id="GO:0006364">
    <property type="term" value="P:rRNA processing"/>
    <property type="evidence" value="ECO:0007669"/>
    <property type="project" value="UniProtKB-KW"/>
</dbReference>
<keyword evidence="13" id="KW-1185">Reference proteome</keyword>
<dbReference type="Pfam" id="PF00929">
    <property type="entry name" value="RNase_T"/>
    <property type="match status" value="1"/>
</dbReference>
<evidence type="ECO:0000256" key="5">
    <source>
        <dbReference type="ARBA" id="ARBA00022722"/>
    </source>
</evidence>
<dbReference type="OrthoDB" id="8191639at2759"/>
<accession>A0A8E2JI42</accession>
<dbReference type="GO" id="GO:0003676">
    <property type="term" value="F:nucleic acid binding"/>
    <property type="evidence" value="ECO:0007669"/>
    <property type="project" value="InterPro"/>
</dbReference>
<dbReference type="SMART" id="SM00479">
    <property type="entry name" value="EXOIII"/>
    <property type="match status" value="1"/>
</dbReference>
<comment type="function">
    <text evidence="9">Exoribonuclease involved in ribosome biosynthesis. Involved in the processing of ITS1, the internal transcribed spacer localized between the 18S and 5.8S rRNAs.</text>
</comment>
<evidence type="ECO:0000256" key="4">
    <source>
        <dbReference type="ARBA" id="ARBA00022552"/>
    </source>
</evidence>
<keyword evidence="5" id="KW-0540">Nuclease</keyword>
<dbReference type="FunFam" id="3.30.420.10:FF:000007">
    <property type="entry name" value="Interferon-stimulated exonuclease gene 20"/>
    <property type="match status" value="1"/>
</dbReference>
<keyword evidence="4" id="KW-0698">rRNA processing</keyword>
<evidence type="ECO:0000256" key="1">
    <source>
        <dbReference type="ARBA" id="ARBA00004123"/>
    </source>
</evidence>
<proteinExistence type="inferred from homology"/>
<evidence type="ECO:0000313" key="13">
    <source>
        <dbReference type="Proteomes" id="UP000250266"/>
    </source>
</evidence>
<dbReference type="Gene3D" id="3.30.420.10">
    <property type="entry name" value="Ribonuclease H-like superfamily/Ribonuclease H"/>
    <property type="match status" value="1"/>
</dbReference>
<protein>
    <recommendedName>
        <fullName evidence="3">RNA exonuclease 4</fullName>
    </recommendedName>
</protein>
<evidence type="ECO:0000313" key="12">
    <source>
        <dbReference type="EMBL" id="OCK83444.1"/>
    </source>
</evidence>
<feature type="compositionally biased region" description="Basic residues" evidence="10">
    <location>
        <begin position="309"/>
        <end position="326"/>
    </location>
</feature>
<dbReference type="InterPro" id="IPR037431">
    <property type="entry name" value="REX4_DEDDh_dom"/>
</dbReference>
<dbReference type="EMBL" id="KV744861">
    <property type="protein sequence ID" value="OCK83444.1"/>
    <property type="molecule type" value="Genomic_DNA"/>
</dbReference>
<reference evidence="12 13" key="1">
    <citation type="journal article" date="2016" name="Nat. Commun.">
        <title>Ectomycorrhizal ecology is imprinted in the genome of the dominant symbiotic fungus Cenococcum geophilum.</title>
        <authorList>
            <consortium name="DOE Joint Genome Institute"/>
            <person name="Peter M."/>
            <person name="Kohler A."/>
            <person name="Ohm R.A."/>
            <person name="Kuo A."/>
            <person name="Krutzmann J."/>
            <person name="Morin E."/>
            <person name="Arend M."/>
            <person name="Barry K.W."/>
            <person name="Binder M."/>
            <person name="Choi C."/>
            <person name="Clum A."/>
            <person name="Copeland A."/>
            <person name="Grisel N."/>
            <person name="Haridas S."/>
            <person name="Kipfer T."/>
            <person name="LaButti K."/>
            <person name="Lindquist E."/>
            <person name="Lipzen A."/>
            <person name="Maire R."/>
            <person name="Meier B."/>
            <person name="Mihaltcheva S."/>
            <person name="Molinier V."/>
            <person name="Murat C."/>
            <person name="Poggeler S."/>
            <person name="Quandt C.A."/>
            <person name="Sperisen C."/>
            <person name="Tritt A."/>
            <person name="Tisserant E."/>
            <person name="Crous P.W."/>
            <person name="Henrissat B."/>
            <person name="Nehls U."/>
            <person name="Egli S."/>
            <person name="Spatafora J.W."/>
            <person name="Grigoriev I.V."/>
            <person name="Martin F.M."/>
        </authorList>
    </citation>
    <scope>NUCLEOTIDE SEQUENCE [LARGE SCALE GENOMIC DNA]</scope>
    <source>
        <strain evidence="12 13">CBS 459.81</strain>
    </source>
</reference>
<organism evidence="12 13">
    <name type="scientific">Lepidopterella palustris CBS 459.81</name>
    <dbReference type="NCBI Taxonomy" id="1314670"/>
    <lineage>
        <taxon>Eukaryota</taxon>
        <taxon>Fungi</taxon>
        <taxon>Dikarya</taxon>
        <taxon>Ascomycota</taxon>
        <taxon>Pezizomycotina</taxon>
        <taxon>Dothideomycetes</taxon>
        <taxon>Pleosporomycetidae</taxon>
        <taxon>Mytilinidiales</taxon>
        <taxon>Argynnaceae</taxon>
        <taxon>Lepidopterella</taxon>
    </lineage>
</organism>
<dbReference type="SUPFAM" id="SSF53098">
    <property type="entry name" value="Ribonuclease H-like"/>
    <property type="match status" value="1"/>
</dbReference>
<feature type="region of interest" description="Disordered" evidence="10">
    <location>
        <begin position="295"/>
        <end position="326"/>
    </location>
</feature>
<dbReference type="GO" id="GO:0008408">
    <property type="term" value="F:3'-5' exonuclease activity"/>
    <property type="evidence" value="ECO:0007669"/>
    <property type="project" value="InterPro"/>
</dbReference>
<feature type="compositionally biased region" description="Polar residues" evidence="10">
    <location>
        <begin position="1"/>
        <end position="11"/>
    </location>
</feature>
<evidence type="ECO:0000256" key="10">
    <source>
        <dbReference type="SAM" id="MobiDB-lite"/>
    </source>
</evidence>
<feature type="region of interest" description="Disordered" evidence="10">
    <location>
        <begin position="1"/>
        <end position="97"/>
    </location>
</feature>
<dbReference type="InterPro" id="IPR013520">
    <property type="entry name" value="Ribonucl_H"/>
</dbReference>
<sequence length="326" mass="36524">MELKDLSSNWKKLQKIIQKDQTKTPNPHGLKRKKSDEHAPHQNGVKKHILSRYSAPYKKRKMDTSSKESTGLPRSSSKTNLPILSDNANPASILTPSPLHPDIPNAGLSTSAVPGKYIALDCEMVGIGPTPDQDSQLARVSLVNFHGQQVYDSYVLPVVPITDYRTPISGITPAHLAIARPFSLVQKEVAKLLQDRILIGHAIKHDLSALMLTHPKRDIRDTSRYPEFRKLAMGKTPGLKKLVDELLGVKIQSGMHSSVEDARATMALFRTEKEGFERENILRWGRPKEAAVKMEDGEGWENGIDESKKKIRKKKDKKKKKKKGKK</sequence>
<keyword evidence="8" id="KW-0539">Nucleus</keyword>
<dbReference type="InterPro" id="IPR012337">
    <property type="entry name" value="RNaseH-like_sf"/>
</dbReference>
<dbReference type="PANTHER" id="PTHR12801:SF45">
    <property type="entry name" value="RNA EXONUCLEASE 4"/>
    <property type="match status" value="1"/>
</dbReference>
<comment type="similarity">
    <text evidence="2">Belongs to the REXO4 family.</text>
</comment>
<feature type="domain" description="Exonuclease" evidence="11">
    <location>
        <begin position="116"/>
        <end position="278"/>
    </location>
</feature>
<dbReference type="GO" id="GO:0000027">
    <property type="term" value="P:ribosomal large subunit assembly"/>
    <property type="evidence" value="ECO:0007669"/>
    <property type="project" value="TreeGrafter"/>
</dbReference>